<evidence type="ECO:0000313" key="1">
    <source>
        <dbReference type="EMBL" id="GBO39089.1"/>
    </source>
</evidence>
<organism evidence="1 2">
    <name type="scientific">Araneus ventricosus</name>
    <name type="common">Orbweaver spider</name>
    <name type="synonym">Epeira ventricosa</name>
    <dbReference type="NCBI Taxonomy" id="182803"/>
    <lineage>
        <taxon>Eukaryota</taxon>
        <taxon>Metazoa</taxon>
        <taxon>Ecdysozoa</taxon>
        <taxon>Arthropoda</taxon>
        <taxon>Chelicerata</taxon>
        <taxon>Arachnida</taxon>
        <taxon>Araneae</taxon>
        <taxon>Araneomorphae</taxon>
        <taxon>Entelegynae</taxon>
        <taxon>Araneoidea</taxon>
        <taxon>Araneidae</taxon>
        <taxon>Araneus</taxon>
    </lineage>
</organism>
<evidence type="ECO:0000313" key="2">
    <source>
        <dbReference type="Proteomes" id="UP000499080"/>
    </source>
</evidence>
<dbReference type="EMBL" id="BGPR01063994">
    <property type="protein sequence ID" value="GBO39089.1"/>
    <property type="molecule type" value="Genomic_DNA"/>
</dbReference>
<name>A0A4Y2WPJ4_ARAVE</name>
<accession>A0A4Y2WPJ4</accession>
<dbReference type="AlphaFoldDB" id="A0A4Y2WPJ4"/>
<dbReference type="Proteomes" id="UP000499080">
    <property type="component" value="Unassembled WGS sequence"/>
</dbReference>
<keyword evidence="2" id="KW-1185">Reference proteome</keyword>
<comment type="caution">
    <text evidence="1">The sequence shown here is derived from an EMBL/GenBank/DDBJ whole genome shotgun (WGS) entry which is preliminary data.</text>
</comment>
<protein>
    <submittedName>
        <fullName evidence="1">Uncharacterized protein</fullName>
    </submittedName>
</protein>
<gene>
    <name evidence="1" type="ORF">AVEN_151052_1</name>
</gene>
<sequence>MCVCTRFPSGSSAASVRYGGIDSVGRAPHVCVTVESTLWAERRILALRWNRFYGPSATYMRYGGIVSVDRAPHICVGLPEQNVFYQMALLFYVPFKRLVPYISISLSEVKL</sequence>
<proteinExistence type="predicted"/>
<reference evidence="1 2" key="1">
    <citation type="journal article" date="2019" name="Sci. Rep.">
        <title>Orb-weaving spider Araneus ventricosus genome elucidates the spidroin gene catalogue.</title>
        <authorList>
            <person name="Kono N."/>
            <person name="Nakamura H."/>
            <person name="Ohtoshi R."/>
            <person name="Moran D.A.P."/>
            <person name="Shinohara A."/>
            <person name="Yoshida Y."/>
            <person name="Fujiwara M."/>
            <person name="Mori M."/>
            <person name="Tomita M."/>
            <person name="Arakawa K."/>
        </authorList>
    </citation>
    <scope>NUCLEOTIDE SEQUENCE [LARGE SCALE GENOMIC DNA]</scope>
</reference>